<comment type="caution">
    <text evidence="2">The sequence shown here is derived from an EMBL/GenBank/DDBJ whole genome shotgun (WGS) entry which is preliminary data.</text>
</comment>
<feature type="transmembrane region" description="Helical" evidence="1">
    <location>
        <begin position="230"/>
        <end position="248"/>
    </location>
</feature>
<feature type="transmembrane region" description="Helical" evidence="1">
    <location>
        <begin position="107"/>
        <end position="125"/>
    </location>
</feature>
<feature type="transmembrane region" description="Helical" evidence="1">
    <location>
        <begin position="188"/>
        <end position="218"/>
    </location>
</feature>
<feature type="transmembrane region" description="Helical" evidence="1">
    <location>
        <begin position="383"/>
        <end position="401"/>
    </location>
</feature>
<keyword evidence="3" id="KW-1185">Reference proteome</keyword>
<sequence>MRERIRWDIVAVAAGAVILAALLFTKPFIGVADNGDFQRIMVSVGLTYPEHARTYEERFFHYAHSQYSYGEFKAGGYWSSQLIFAMAASLLGRIWNAGAFDIRVLGFLYALTLLAATWIVVRFGAGKSRLAAFLLAAAVLFVFYDIGYVAYFNSFFGEPVSLLFMLMTVGFAFWLTSRQEPSVWLLAAFFASAIMLACSKIQNAPVGVAFALLALRFAALRDDRRWRRRVYTLCAVTVAVSIAMYVAAPKELKHINLYQTVFYGILKDSPDPKRDLRDLGLSEELAVNAGTNYFQTDAPIKQDDPLLEREFYSKLSHKDVAVYYLTHPGRFIDKLEAGAKAGMTIRPYYLGNYEQAEGKPPGALSYAYSAWSEFKARHVPKSLGFLIAFYALYYFILLFLYMQRSDRRYRIGLETLMLIGLVGIFSLCVPLLGDGEADLGKHLFMFNVCFDMMAIAGAVWIVRNVVMLVTSRLGYSARRSTYRFDRRPNSCPDRASVMSGKPADTCRIEPRQPAVIRRLSWFGVPPLSRTGAPL</sequence>
<organism evidence="2 3">
    <name type="scientific">Paenibacillus cisolokensis</name>
    <dbReference type="NCBI Taxonomy" id="1658519"/>
    <lineage>
        <taxon>Bacteria</taxon>
        <taxon>Bacillati</taxon>
        <taxon>Bacillota</taxon>
        <taxon>Bacilli</taxon>
        <taxon>Bacillales</taxon>
        <taxon>Paenibacillaceae</taxon>
        <taxon>Paenibacillus</taxon>
    </lineage>
</organism>
<feature type="transmembrane region" description="Helical" evidence="1">
    <location>
        <begin position="77"/>
        <end position="95"/>
    </location>
</feature>
<evidence type="ECO:0000313" key="2">
    <source>
        <dbReference type="EMBL" id="GIQ64549.1"/>
    </source>
</evidence>
<dbReference type="RefSeq" id="WP_213529201.1">
    <property type="nucleotide sequence ID" value="NZ_BOVJ01000100.1"/>
</dbReference>
<reference evidence="2 3" key="1">
    <citation type="submission" date="2021-04" db="EMBL/GenBank/DDBJ databases">
        <title>Draft genome sequence of Paenibacillus cisolokensis, LC2-13A.</title>
        <authorList>
            <person name="Uke A."/>
            <person name="Chhe C."/>
            <person name="Baramee S."/>
            <person name="Kosugi A."/>
        </authorList>
    </citation>
    <scope>NUCLEOTIDE SEQUENCE [LARGE SCALE GENOMIC DNA]</scope>
    <source>
        <strain evidence="2 3">LC2-13A</strain>
    </source>
</reference>
<feature type="transmembrane region" description="Helical" evidence="1">
    <location>
        <begin position="7"/>
        <end position="29"/>
    </location>
</feature>
<dbReference type="EMBL" id="BOVJ01000100">
    <property type="protein sequence ID" value="GIQ64549.1"/>
    <property type="molecule type" value="Genomic_DNA"/>
</dbReference>
<keyword evidence="1" id="KW-1133">Transmembrane helix</keyword>
<keyword evidence="1" id="KW-0472">Membrane</keyword>
<feature type="transmembrane region" description="Helical" evidence="1">
    <location>
        <begin position="131"/>
        <end position="152"/>
    </location>
</feature>
<feature type="transmembrane region" description="Helical" evidence="1">
    <location>
        <begin position="159"/>
        <end position="176"/>
    </location>
</feature>
<feature type="transmembrane region" description="Helical" evidence="1">
    <location>
        <begin position="413"/>
        <end position="432"/>
    </location>
</feature>
<proteinExistence type="predicted"/>
<name>A0ABQ4N9B9_9BACL</name>
<feature type="transmembrane region" description="Helical" evidence="1">
    <location>
        <begin position="444"/>
        <end position="462"/>
    </location>
</feature>
<accession>A0ABQ4N9B9</accession>
<evidence type="ECO:0000313" key="3">
    <source>
        <dbReference type="Proteomes" id="UP000680304"/>
    </source>
</evidence>
<gene>
    <name evidence="2" type="ORF">PACILC2_31170</name>
</gene>
<evidence type="ECO:0000256" key="1">
    <source>
        <dbReference type="SAM" id="Phobius"/>
    </source>
</evidence>
<dbReference type="Proteomes" id="UP000680304">
    <property type="component" value="Unassembled WGS sequence"/>
</dbReference>
<protein>
    <submittedName>
        <fullName evidence="2">Membrane protein</fullName>
    </submittedName>
</protein>
<keyword evidence="1" id="KW-0812">Transmembrane</keyword>